<dbReference type="SUPFAM" id="SSF55681">
    <property type="entry name" value="Class II aaRS and biotin synthetases"/>
    <property type="match status" value="1"/>
</dbReference>
<evidence type="ECO:0000256" key="5">
    <source>
        <dbReference type="ARBA" id="ARBA00022840"/>
    </source>
</evidence>
<dbReference type="PRINTS" id="PR00981">
    <property type="entry name" value="TRNASYNTHSER"/>
</dbReference>
<evidence type="ECO:0000256" key="2">
    <source>
        <dbReference type="ARBA" id="ARBA00012840"/>
    </source>
</evidence>
<dbReference type="Proteomes" id="UP000594454">
    <property type="component" value="Chromosome 5"/>
</dbReference>
<evidence type="ECO:0000259" key="8">
    <source>
        <dbReference type="PROSITE" id="PS50862"/>
    </source>
</evidence>
<sequence length="429" mass="48767">MFLKRFYGSAIFINNIGEILKKNGRRAIHKQLPEAVSGTGISQHDLELMERNASIRKGHGDIGLIRELQSKIEFSPAGSPERSALLQEFNEELYKLPNQTHPEVAGYGEEPKILQTCNEYPNFDFEPLAFPEIAKKLNLLRMEHLGNFTGHKSYYFMSLLAELEHALTQYALEEVSKHGFDLYSVPDILPADTIESCGMATSGERTQVYKLNKSQKCLSGTSEMALAGYFMNTLHNETDLPKKLTAVSRCFRAETSGLQEEKGIYRVHQFTKVEMFSVCTAEQSEAMLEHFNQIELHLFERLGLHYKLLDMPPHELGAPAYRKYDIEAWMPGRKMWGEISSCSNCTDYQAKRLNIQYKSGNGMKFAHTVNGTACAIPRLLIALLETNQDKSGVIHIPEVLRKYLRGQDKIPRRKILPELKLVKTIHSPL</sequence>
<dbReference type="OrthoDB" id="10264585at2759"/>
<dbReference type="InterPro" id="IPR006195">
    <property type="entry name" value="aa-tRNA-synth_II"/>
</dbReference>
<keyword evidence="3" id="KW-0436">Ligase</keyword>
<name>A0A7R8V2F3_HERIL</name>
<keyword evidence="5" id="KW-0067">ATP-binding</keyword>
<dbReference type="NCBIfam" id="TIGR00414">
    <property type="entry name" value="serS"/>
    <property type="match status" value="1"/>
</dbReference>
<dbReference type="PANTHER" id="PTHR11778">
    <property type="entry name" value="SERYL-TRNA SYNTHETASE"/>
    <property type="match status" value="1"/>
</dbReference>
<evidence type="ECO:0000256" key="3">
    <source>
        <dbReference type="ARBA" id="ARBA00022598"/>
    </source>
</evidence>
<dbReference type="EC" id="6.1.1.11" evidence="2"/>
<dbReference type="Pfam" id="PF00587">
    <property type="entry name" value="tRNA-synt_2b"/>
    <property type="match status" value="1"/>
</dbReference>
<keyword evidence="4" id="KW-0547">Nucleotide-binding</keyword>
<evidence type="ECO:0000313" key="9">
    <source>
        <dbReference type="EMBL" id="CAD7091229.1"/>
    </source>
</evidence>
<evidence type="ECO:0000256" key="7">
    <source>
        <dbReference type="ARBA" id="ARBA00031113"/>
    </source>
</evidence>
<dbReference type="EMBL" id="LR899013">
    <property type="protein sequence ID" value="CAD7091229.1"/>
    <property type="molecule type" value="Genomic_DNA"/>
</dbReference>
<dbReference type="InterPro" id="IPR002314">
    <property type="entry name" value="aa-tRNA-synt_IIb"/>
</dbReference>
<dbReference type="Gene3D" id="3.30.930.10">
    <property type="entry name" value="Bira Bifunctional Protein, Domain 2"/>
    <property type="match status" value="1"/>
</dbReference>
<dbReference type="FunCoup" id="A0A7R8V2F3">
    <property type="interactions" value="594"/>
</dbReference>
<accession>A0A7R8V2F3</accession>
<dbReference type="InParanoid" id="A0A7R8V2F3"/>
<dbReference type="GO" id="GO:0004828">
    <property type="term" value="F:serine-tRNA ligase activity"/>
    <property type="evidence" value="ECO:0007669"/>
    <property type="project" value="UniProtKB-EC"/>
</dbReference>
<feature type="domain" description="Aminoacyl-transfer RNA synthetases class-II family profile" evidence="8">
    <location>
        <begin position="162"/>
        <end position="417"/>
    </location>
</feature>
<gene>
    <name evidence="9" type="ORF">HERILL_LOCUS13655</name>
</gene>
<dbReference type="InterPro" id="IPR045864">
    <property type="entry name" value="aa-tRNA-synth_II/BPL/LPL"/>
</dbReference>
<dbReference type="FunFam" id="3.30.930.10:FF:000078">
    <property type="entry name" value="Seryl-tRNA synthetase"/>
    <property type="match status" value="1"/>
</dbReference>
<evidence type="ECO:0000313" key="10">
    <source>
        <dbReference type="Proteomes" id="UP000594454"/>
    </source>
</evidence>
<dbReference type="PROSITE" id="PS50862">
    <property type="entry name" value="AA_TRNA_LIGASE_II"/>
    <property type="match status" value="1"/>
</dbReference>
<evidence type="ECO:0000256" key="4">
    <source>
        <dbReference type="ARBA" id="ARBA00022741"/>
    </source>
</evidence>
<protein>
    <recommendedName>
        <fullName evidence="2">serine--tRNA ligase</fullName>
        <ecNumber evidence="2">6.1.1.11</ecNumber>
    </recommendedName>
    <alternativeName>
        <fullName evidence="7">Seryl-tRNA synthetase</fullName>
    </alternativeName>
</protein>
<organism evidence="9 10">
    <name type="scientific">Hermetia illucens</name>
    <name type="common">Black soldier fly</name>
    <dbReference type="NCBI Taxonomy" id="343691"/>
    <lineage>
        <taxon>Eukaryota</taxon>
        <taxon>Metazoa</taxon>
        <taxon>Ecdysozoa</taxon>
        <taxon>Arthropoda</taxon>
        <taxon>Hexapoda</taxon>
        <taxon>Insecta</taxon>
        <taxon>Pterygota</taxon>
        <taxon>Neoptera</taxon>
        <taxon>Endopterygota</taxon>
        <taxon>Diptera</taxon>
        <taxon>Brachycera</taxon>
        <taxon>Stratiomyomorpha</taxon>
        <taxon>Stratiomyidae</taxon>
        <taxon>Hermetiinae</taxon>
        <taxon>Hermetia</taxon>
    </lineage>
</organism>
<evidence type="ECO:0000256" key="1">
    <source>
        <dbReference type="ARBA" id="ARBA00010728"/>
    </source>
</evidence>
<proteinExistence type="inferred from homology"/>
<dbReference type="GO" id="GO:0005524">
    <property type="term" value="F:ATP binding"/>
    <property type="evidence" value="ECO:0007669"/>
    <property type="project" value="UniProtKB-KW"/>
</dbReference>
<dbReference type="AlphaFoldDB" id="A0A7R8V2F3"/>
<keyword evidence="6" id="KW-0030">Aminoacyl-tRNA synthetase</keyword>
<reference evidence="9 10" key="1">
    <citation type="submission" date="2020-11" db="EMBL/GenBank/DDBJ databases">
        <authorList>
            <person name="Wallbank WR R."/>
            <person name="Pardo Diaz C."/>
            <person name="Kozak K."/>
            <person name="Martin S."/>
            <person name="Jiggins C."/>
            <person name="Moest M."/>
            <person name="Warren A I."/>
            <person name="Generalovic N T."/>
            <person name="Byers J.R.P. K."/>
            <person name="Montejo-Kovacevich G."/>
            <person name="Yen C E."/>
        </authorList>
    </citation>
    <scope>NUCLEOTIDE SEQUENCE [LARGE SCALE GENOMIC DNA]</scope>
</reference>
<comment type="similarity">
    <text evidence="1">Belongs to the class-II aminoacyl-tRNA synthetase family. Type-1 seryl-tRNA synthetase subfamily.</text>
</comment>
<dbReference type="OMA" id="PLNACGE"/>
<evidence type="ECO:0000256" key="6">
    <source>
        <dbReference type="ARBA" id="ARBA00023146"/>
    </source>
</evidence>
<dbReference type="GO" id="GO:0006434">
    <property type="term" value="P:seryl-tRNA aminoacylation"/>
    <property type="evidence" value="ECO:0007669"/>
    <property type="project" value="InterPro"/>
</dbReference>
<dbReference type="InterPro" id="IPR002317">
    <property type="entry name" value="Ser-tRNA-ligase_type_1"/>
</dbReference>
<keyword evidence="10" id="KW-1185">Reference proteome</keyword>